<dbReference type="OrthoDB" id="8060715at2759"/>
<proteinExistence type="predicted"/>
<protein>
    <submittedName>
        <fullName evidence="2">Uncharacterized protein</fullName>
    </submittedName>
</protein>
<gene>
    <name evidence="2" type="ORF">Bhyg_09719</name>
</gene>
<dbReference type="AlphaFoldDB" id="A0A9Q0RYJ8"/>
<feature type="compositionally biased region" description="Basic and acidic residues" evidence="1">
    <location>
        <begin position="31"/>
        <end position="42"/>
    </location>
</feature>
<comment type="caution">
    <text evidence="2">The sequence shown here is derived from an EMBL/GenBank/DDBJ whole genome shotgun (WGS) entry which is preliminary data.</text>
</comment>
<dbReference type="EMBL" id="WJQU01000003">
    <property type="protein sequence ID" value="KAJ6636993.1"/>
    <property type="molecule type" value="Genomic_DNA"/>
</dbReference>
<evidence type="ECO:0000313" key="2">
    <source>
        <dbReference type="EMBL" id="KAJ6636993.1"/>
    </source>
</evidence>
<sequence length="232" mass="25925">MDPSKMSIPDAKSMSLDEYISASGINTKVQNKNDAKPDKSEAMETSETQIPNASSMQWRLLDPNRPVGMAPLIPMNAKRSSYNNDNNFKGVNRSGKGYFKKKNQNNAIVRFRKNAQNDMNSDASFVGRNGSQSLAVINNISQGIITMARTDNSFYQNLLTSIMENFVNKQKQEQQKYDMELQKDISKMQGKPFVYTCNSGQGQSVVSFDGPGLEDCEINVVTTNTTMNQRFA</sequence>
<dbReference type="Proteomes" id="UP001151699">
    <property type="component" value="Chromosome X"/>
</dbReference>
<feature type="region of interest" description="Disordered" evidence="1">
    <location>
        <begin position="22"/>
        <end position="49"/>
    </location>
</feature>
<name>A0A9Q0RYJ8_9DIPT</name>
<keyword evidence="3" id="KW-1185">Reference proteome</keyword>
<evidence type="ECO:0000313" key="3">
    <source>
        <dbReference type="Proteomes" id="UP001151699"/>
    </source>
</evidence>
<reference evidence="2" key="1">
    <citation type="submission" date="2022-07" db="EMBL/GenBank/DDBJ databases">
        <authorList>
            <person name="Trinca V."/>
            <person name="Uliana J.V.C."/>
            <person name="Torres T.T."/>
            <person name="Ward R.J."/>
            <person name="Monesi N."/>
        </authorList>
    </citation>
    <scope>NUCLEOTIDE SEQUENCE</scope>
    <source>
        <strain evidence="2">HSMRA1968</strain>
        <tissue evidence="2">Whole embryos</tissue>
    </source>
</reference>
<evidence type="ECO:0000256" key="1">
    <source>
        <dbReference type="SAM" id="MobiDB-lite"/>
    </source>
</evidence>
<organism evidence="2 3">
    <name type="scientific">Pseudolycoriella hygida</name>
    <dbReference type="NCBI Taxonomy" id="35572"/>
    <lineage>
        <taxon>Eukaryota</taxon>
        <taxon>Metazoa</taxon>
        <taxon>Ecdysozoa</taxon>
        <taxon>Arthropoda</taxon>
        <taxon>Hexapoda</taxon>
        <taxon>Insecta</taxon>
        <taxon>Pterygota</taxon>
        <taxon>Neoptera</taxon>
        <taxon>Endopterygota</taxon>
        <taxon>Diptera</taxon>
        <taxon>Nematocera</taxon>
        <taxon>Sciaroidea</taxon>
        <taxon>Sciaridae</taxon>
        <taxon>Pseudolycoriella</taxon>
    </lineage>
</organism>
<accession>A0A9Q0RYJ8</accession>